<proteinExistence type="predicted"/>
<accession>A0A5J9SNH4</accession>
<sequence>MDVHIPPPENPFSNLHTSSSPFISTTPHRITSAPPRSYESRTSSSSIHRRLDTPISPVIAIDSRSEMPCLAQEYHTKLPTAGHYCKSLSSLIRETYAHCHVPCVRIPAGAGWSSGEDSDDDSVLDDANETKQVILNEMRNRQLKKRYSCSVVDSPSPRLTTAAFAWSYTPLDSKTVLEKLSSPKKRVVVEEDEDREKEEEKEKADDDGDDYCDADDESEAFYSVKSFFTRSTSRGATVASSVCGMDLPPPLLRSPETWEGFRDCEGWPFGLCRRPAVLPLPPLPSTPADSWKWRKSVSSLAGSPAPAYSYRTASST</sequence>
<dbReference type="PANTHER" id="PTHR36324">
    <property type="entry name" value="OS09G0460100 PROTEIN"/>
    <property type="match status" value="1"/>
</dbReference>
<keyword evidence="3" id="KW-1185">Reference proteome</keyword>
<dbReference type="AlphaFoldDB" id="A0A5J9SNH4"/>
<evidence type="ECO:0000256" key="1">
    <source>
        <dbReference type="SAM" id="MobiDB-lite"/>
    </source>
</evidence>
<dbReference type="OrthoDB" id="1930572at2759"/>
<name>A0A5J9SNH4_9POAL</name>
<reference evidence="2 3" key="1">
    <citation type="journal article" date="2019" name="Sci. Rep.">
        <title>A high-quality genome of Eragrostis curvula grass provides insights into Poaceae evolution and supports new strategies to enhance forage quality.</title>
        <authorList>
            <person name="Carballo J."/>
            <person name="Santos B.A.C.M."/>
            <person name="Zappacosta D."/>
            <person name="Garbus I."/>
            <person name="Selva J.P."/>
            <person name="Gallo C.A."/>
            <person name="Diaz A."/>
            <person name="Albertini E."/>
            <person name="Caccamo M."/>
            <person name="Echenique V."/>
        </authorList>
    </citation>
    <scope>NUCLEOTIDE SEQUENCE [LARGE SCALE GENOMIC DNA]</scope>
    <source>
        <strain evidence="3">cv. Victoria</strain>
        <tissue evidence="2">Leaf</tissue>
    </source>
</reference>
<organism evidence="2 3">
    <name type="scientific">Eragrostis curvula</name>
    <name type="common">weeping love grass</name>
    <dbReference type="NCBI Taxonomy" id="38414"/>
    <lineage>
        <taxon>Eukaryota</taxon>
        <taxon>Viridiplantae</taxon>
        <taxon>Streptophyta</taxon>
        <taxon>Embryophyta</taxon>
        <taxon>Tracheophyta</taxon>
        <taxon>Spermatophyta</taxon>
        <taxon>Magnoliopsida</taxon>
        <taxon>Liliopsida</taxon>
        <taxon>Poales</taxon>
        <taxon>Poaceae</taxon>
        <taxon>PACMAD clade</taxon>
        <taxon>Chloridoideae</taxon>
        <taxon>Eragrostideae</taxon>
        <taxon>Eragrostidinae</taxon>
        <taxon>Eragrostis</taxon>
    </lineage>
</organism>
<protein>
    <submittedName>
        <fullName evidence="2">Uncharacterized protein</fullName>
    </submittedName>
</protein>
<feature type="compositionally biased region" description="Low complexity" evidence="1">
    <location>
        <begin position="36"/>
        <end position="46"/>
    </location>
</feature>
<feature type="region of interest" description="Disordered" evidence="1">
    <location>
        <begin position="1"/>
        <end position="51"/>
    </location>
</feature>
<dbReference type="Proteomes" id="UP000324897">
    <property type="component" value="Unassembled WGS sequence"/>
</dbReference>
<dbReference type="EMBL" id="RWGY01000569">
    <property type="protein sequence ID" value="TVU00582.1"/>
    <property type="molecule type" value="Genomic_DNA"/>
</dbReference>
<feature type="compositionally biased region" description="Polar residues" evidence="1">
    <location>
        <begin position="11"/>
        <end position="29"/>
    </location>
</feature>
<feature type="compositionally biased region" description="Pro residues" evidence="1">
    <location>
        <begin position="1"/>
        <end position="10"/>
    </location>
</feature>
<evidence type="ECO:0000313" key="3">
    <source>
        <dbReference type="Proteomes" id="UP000324897"/>
    </source>
</evidence>
<comment type="caution">
    <text evidence="2">The sequence shown here is derived from an EMBL/GenBank/DDBJ whole genome shotgun (WGS) entry which is preliminary data.</text>
</comment>
<gene>
    <name evidence="2" type="ORF">EJB05_53971</name>
</gene>
<dbReference type="Gramene" id="TVU00582">
    <property type="protein sequence ID" value="TVU00582"/>
    <property type="gene ID" value="EJB05_53971"/>
</dbReference>
<evidence type="ECO:0000313" key="2">
    <source>
        <dbReference type="EMBL" id="TVU00582.1"/>
    </source>
</evidence>
<dbReference type="PANTHER" id="PTHR36324:SF1">
    <property type="entry name" value="OS09G0460100 PROTEIN"/>
    <property type="match status" value="1"/>
</dbReference>
<feature type="region of interest" description="Disordered" evidence="1">
    <location>
        <begin position="182"/>
        <end position="211"/>
    </location>
</feature>